<gene>
    <name evidence="2" type="ORF">SSLN_LOCUS552</name>
</gene>
<evidence type="ECO:0000313" key="2">
    <source>
        <dbReference type="EMBL" id="VDL85788.1"/>
    </source>
</evidence>
<evidence type="ECO:0000256" key="1">
    <source>
        <dbReference type="SAM" id="MobiDB-lite"/>
    </source>
</evidence>
<name>A0A183S8K4_SCHSO</name>
<organism evidence="4">
    <name type="scientific">Schistocephalus solidus</name>
    <name type="common">Tapeworm</name>
    <dbReference type="NCBI Taxonomy" id="70667"/>
    <lineage>
        <taxon>Eukaryota</taxon>
        <taxon>Metazoa</taxon>
        <taxon>Spiralia</taxon>
        <taxon>Lophotrochozoa</taxon>
        <taxon>Platyhelminthes</taxon>
        <taxon>Cestoda</taxon>
        <taxon>Eucestoda</taxon>
        <taxon>Diphyllobothriidea</taxon>
        <taxon>Diphyllobothriidae</taxon>
        <taxon>Schistocephalus</taxon>
    </lineage>
</organism>
<keyword evidence="3" id="KW-1185">Reference proteome</keyword>
<dbReference type="OrthoDB" id="5793009at2759"/>
<feature type="compositionally biased region" description="Polar residues" evidence="1">
    <location>
        <begin position="22"/>
        <end position="32"/>
    </location>
</feature>
<protein>
    <submittedName>
        <fullName evidence="4">Zinc finger protein 474</fullName>
    </submittedName>
</protein>
<feature type="compositionally biased region" description="Basic and acidic residues" evidence="1">
    <location>
        <begin position="79"/>
        <end position="95"/>
    </location>
</feature>
<feature type="compositionally biased region" description="Polar residues" evidence="1">
    <location>
        <begin position="39"/>
        <end position="51"/>
    </location>
</feature>
<proteinExistence type="predicted"/>
<dbReference type="EMBL" id="UYSU01000427">
    <property type="protein sequence ID" value="VDL85788.1"/>
    <property type="molecule type" value="Genomic_DNA"/>
</dbReference>
<dbReference type="Proteomes" id="UP000275846">
    <property type="component" value="Unassembled WGS sequence"/>
</dbReference>
<reference evidence="2 3" key="2">
    <citation type="submission" date="2018-11" db="EMBL/GenBank/DDBJ databases">
        <authorList>
            <consortium name="Pathogen Informatics"/>
        </authorList>
    </citation>
    <scope>NUCLEOTIDE SEQUENCE [LARGE SCALE GENOMIC DNA]</scope>
    <source>
        <strain evidence="2 3">NST_G2</strain>
    </source>
</reference>
<feature type="compositionally biased region" description="Basic and acidic residues" evidence="1">
    <location>
        <begin position="1"/>
        <end position="21"/>
    </location>
</feature>
<dbReference type="AlphaFoldDB" id="A0A183S8K4"/>
<accession>A0A183S8K4</accession>
<evidence type="ECO:0000313" key="3">
    <source>
        <dbReference type="Proteomes" id="UP000275846"/>
    </source>
</evidence>
<reference evidence="4" key="1">
    <citation type="submission" date="2016-06" db="UniProtKB">
        <authorList>
            <consortium name="WormBaseParasite"/>
        </authorList>
    </citation>
    <scope>IDENTIFICATION</scope>
</reference>
<sequence>MMRLRESQKPMRPQRTTDNKNTKASSYLSTQNGRKRPTLQPTYASNISTEIPKTLGNKPCSVASNTSKPYRSHASETPGEERHTGPSNSTEKEAQKMIAGKADVHSDQVPDDLTNGEQILPTTSGARLLPSDGNTNNLTGHVTVIKASHPDWQPASDPQEDRTNTLDDHTEILEADKSVQVDVDPAAVGTTPFKHSCSVEHRVRFGDSEDLPVSQEVSMTASSSLRSGFGRPGFRNVTCPTCRKFYTARSLEFHAKACLMRKNEEMKEREALESMMQRSVKGPTRPPGKLCYICGRRYTRSSWALHESKCVEQWQAWNSRLPKQLRRGDLPFKPNISEEDIQQRTAVARSRGKANYSREDALDDIMYEASVQNALPLEYL</sequence>
<dbReference type="WBParaSite" id="SSLN_0000057701-mRNA-1">
    <property type="protein sequence ID" value="SSLN_0000057701-mRNA-1"/>
    <property type="gene ID" value="SSLN_0000057701"/>
</dbReference>
<evidence type="ECO:0000313" key="4">
    <source>
        <dbReference type="WBParaSite" id="SSLN_0000057701-mRNA-1"/>
    </source>
</evidence>
<feature type="region of interest" description="Disordered" evidence="1">
    <location>
        <begin position="1"/>
        <end position="99"/>
    </location>
</feature>